<dbReference type="GO" id="GO:0008832">
    <property type="term" value="F:dGTPase activity"/>
    <property type="evidence" value="ECO:0007669"/>
    <property type="project" value="TreeGrafter"/>
</dbReference>
<reference evidence="4" key="1">
    <citation type="submission" date="2022-01" db="EMBL/GenBank/DDBJ databases">
        <authorList>
            <person name="King R."/>
        </authorList>
    </citation>
    <scope>NUCLEOTIDE SEQUENCE</scope>
</reference>
<evidence type="ECO:0000259" key="3">
    <source>
        <dbReference type="PROSITE" id="PS51831"/>
    </source>
</evidence>
<dbReference type="CDD" id="cd00077">
    <property type="entry name" value="HDc"/>
    <property type="match status" value="1"/>
</dbReference>
<dbReference type="Pfam" id="PF01966">
    <property type="entry name" value="HD"/>
    <property type="match status" value="1"/>
</dbReference>
<organism evidence="4 5">
    <name type="scientific">Nezara viridula</name>
    <name type="common">Southern green stink bug</name>
    <name type="synonym">Cimex viridulus</name>
    <dbReference type="NCBI Taxonomy" id="85310"/>
    <lineage>
        <taxon>Eukaryota</taxon>
        <taxon>Metazoa</taxon>
        <taxon>Ecdysozoa</taxon>
        <taxon>Arthropoda</taxon>
        <taxon>Hexapoda</taxon>
        <taxon>Insecta</taxon>
        <taxon>Pterygota</taxon>
        <taxon>Neoptera</taxon>
        <taxon>Paraneoptera</taxon>
        <taxon>Hemiptera</taxon>
        <taxon>Heteroptera</taxon>
        <taxon>Panheteroptera</taxon>
        <taxon>Pentatomomorpha</taxon>
        <taxon>Pentatomoidea</taxon>
        <taxon>Pentatomidae</taxon>
        <taxon>Pentatominae</taxon>
        <taxon>Nezara</taxon>
    </lineage>
</organism>
<keyword evidence="2" id="KW-0175">Coiled coil</keyword>
<dbReference type="AlphaFoldDB" id="A0A9P0H6Q6"/>
<feature type="domain" description="HD" evidence="3">
    <location>
        <begin position="61"/>
        <end position="206"/>
    </location>
</feature>
<evidence type="ECO:0000256" key="2">
    <source>
        <dbReference type="SAM" id="Coils"/>
    </source>
</evidence>
<name>A0A9P0H6Q6_NEZVI</name>
<evidence type="ECO:0000313" key="4">
    <source>
        <dbReference type="EMBL" id="CAH1396457.1"/>
    </source>
</evidence>
<dbReference type="SMART" id="SM00471">
    <property type="entry name" value="HDc"/>
    <property type="match status" value="1"/>
</dbReference>
<sequence>MLYFYCCLFSSVQTINDPVHKTIEMHPLCLKIIDTPEFQRLRDIKQCGVSYLVYPSAVHSRFEHSIGVYYLASLMVDSLMKKYEDPCMYKENPIKISQEDRLCVMIAALCHDIGHGPFSHLWERFINRQTKKKWRHEDMSTKIFKRLVEKNNLKGEFLNYNLNDIHISFITDIIAGNYEYHHDKRFLFEIVANKETNIDVDRWDYMLRDAYFFGVICPVEYRRILSYMKIRKTVDGNRIEFRDKLYNDLLEIFVNRIKLHRICYQHRVSRTIELMLIDALIEADNFFFTDRQLNLSNAHEDIDTYLTLSDGLLYNLLHWKNEKLTRAKDILFKIVTRKFYKLIYQTKLKKKIEIEEIQEKLENALRVKNSKIELRILQFELSMGTGGDDPFKNVLFYKKDGSDLKASLPEECKTMELNFCIFSVNDIDEKLVEEMKTLLPQICPEFK</sequence>
<proteinExistence type="inferred from homology"/>
<dbReference type="SUPFAM" id="SSF109604">
    <property type="entry name" value="HD-domain/PDEase-like"/>
    <property type="match status" value="1"/>
</dbReference>
<dbReference type="GO" id="GO:0006203">
    <property type="term" value="P:dGTP catabolic process"/>
    <property type="evidence" value="ECO:0007669"/>
    <property type="project" value="TreeGrafter"/>
</dbReference>
<keyword evidence="5" id="KW-1185">Reference proteome</keyword>
<dbReference type="InterPro" id="IPR050135">
    <property type="entry name" value="dGTPase-like"/>
</dbReference>
<dbReference type="InterPro" id="IPR006674">
    <property type="entry name" value="HD_domain"/>
</dbReference>
<accession>A0A9P0H6Q6</accession>
<dbReference type="InterPro" id="IPR003607">
    <property type="entry name" value="HD/PDEase_dom"/>
</dbReference>
<dbReference type="OrthoDB" id="9991235at2759"/>
<dbReference type="GO" id="GO:0005634">
    <property type="term" value="C:nucleus"/>
    <property type="evidence" value="ECO:0007669"/>
    <property type="project" value="TreeGrafter"/>
</dbReference>
<dbReference type="PROSITE" id="PS51831">
    <property type="entry name" value="HD"/>
    <property type="match status" value="1"/>
</dbReference>
<dbReference type="EMBL" id="OV725079">
    <property type="protein sequence ID" value="CAH1396457.1"/>
    <property type="molecule type" value="Genomic_DNA"/>
</dbReference>
<protein>
    <recommendedName>
        <fullName evidence="3">HD domain-containing protein</fullName>
    </recommendedName>
</protein>
<evidence type="ECO:0000256" key="1">
    <source>
        <dbReference type="ARBA" id="ARBA00005776"/>
    </source>
</evidence>
<dbReference type="PANTHER" id="PTHR11373">
    <property type="entry name" value="DEOXYNUCLEOSIDE TRIPHOSPHATE TRIPHOSPHOHYDROLASE"/>
    <property type="match status" value="1"/>
</dbReference>
<feature type="coiled-coil region" evidence="2">
    <location>
        <begin position="347"/>
        <end position="374"/>
    </location>
</feature>
<dbReference type="PANTHER" id="PTHR11373:SF4">
    <property type="entry name" value="DEOXYNUCLEOSIDE TRIPHOSPHATE TRIPHOSPHOHYDROLASE SAMHD1"/>
    <property type="match status" value="1"/>
</dbReference>
<comment type="similarity">
    <text evidence="1">Belongs to the SAMHD1 family.</text>
</comment>
<dbReference type="Proteomes" id="UP001152798">
    <property type="component" value="Chromosome 3"/>
</dbReference>
<gene>
    <name evidence="4" type="ORF">NEZAVI_LOCUS6525</name>
</gene>
<dbReference type="Gene3D" id="1.10.3210.10">
    <property type="entry name" value="Hypothetical protein af1432"/>
    <property type="match status" value="1"/>
</dbReference>
<evidence type="ECO:0000313" key="5">
    <source>
        <dbReference type="Proteomes" id="UP001152798"/>
    </source>
</evidence>